<organism evidence="1 2">
    <name type="scientific">Funneliformis geosporum</name>
    <dbReference type="NCBI Taxonomy" id="1117311"/>
    <lineage>
        <taxon>Eukaryota</taxon>
        <taxon>Fungi</taxon>
        <taxon>Fungi incertae sedis</taxon>
        <taxon>Mucoromycota</taxon>
        <taxon>Glomeromycotina</taxon>
        <taxon>Glomeromycetes</taxon>
        <taxon>Glomerales</taxon>
        <taxon>Glomeraceae</taxon>
        <taxon>Funneliformis</taxon>
    </lineage>
</organism>
<comment type="caution">
    <text evidence="1">The sequence shown here is derived from an EMBL/GenBank/DDBJ whole genome shotgun (WGS) entry which is preliminary data.</text>
</comment>
<name>A0A9W4SXF0_9GLOM</name>
<evidence type="ECO:0000313" key="1">
    <source>
        <dbReference type="EMBL" id="CAI2185134.1"/>
    </source>
</evidence>
<dbReference type="OrthoDB" id="2353809at2759"/>
<evidence type="ECO:0000313" key="2">
    <source>
        <dbReference type="Proteomes" id="UP001153678"/>
    </source>
</evidence>
<keyword evidence="2" id="KW-1185">Reference proteome</keyword>
<reference evidence="1" key="1">
    <citation type="submission" date="2022-08" db="EMBL/GenBank/DDBJ databases">
        <authorList>
            <person name="Kallberg Y."/>
            <person name="Tangrot J."/>
            <person name="Rosling A."/>
        </authorList>
    </citation>
    <scope>NUCLEOTIDE SEQUENCE</scope>
    <source>
        <strain evidence="1">Wild A</strain>
    </source>
</reference>
<gene>
    <name evidence="1" type="ORF">FWILDA_LOCUS11925</name>
</gene>
<dbReference type="AlphaFoldDB" id="A0A9W4SXF0"/>
<dbReference type="Proteomes" id="UP001153678">
    <property type="component" value="Unassembled WGS sequence"/>
</dbReference>
<proteinExistence type="predicted"/>
<dbReference type="EMBL" id="CAMKVN010003595">
    <property type="protein sequence ID" value="CAI2185134.1"/>
    <property type="molecule type" value="Genomic_DNA"/>
</dbReference>
<sequence>MNSKEGNYFHPTRMSEHSRVQRLKLTPNYRLNNNYPLPANMLRYSSQEILPPIQTGLESDTEFEIKPTIKRTCARCKESNKCVKLIRSKINRLEELVKNIEKTTENTAFNYTGIKYQESQPQPLTPLPQIMVTQPSSYDFSNCSMEDLQLVISAITNTMMFNRNSYVK</sequence>
<accession>A0A9W4SXF0</accession>
<protein>
    <submittedName>
        <fullName evidence="1">8511_t:CDS:1</fullName>
    </submittedName>
</protein>